<dbReference type="GO" id="GO:0004252">
    <property type="term" value="F:serine-type endopeptidase activity"/>
    <property type="evidence" value="ECO:0007669"/>
    <property type="project" value="UniProtKB-UniRule"/>
</dbReference>
<dbReference type="NCBIfam" id="TIGR00493">
    <property type="entry name" value="clpP"/>
    <property type="match status" value="1"/>
</dbReference>
<accession>A0A6S6S534</accession>
<dbReference type="EC" id="3.4.21.92" evidence="7 10"/>
<evidence type="ECO:0000256" key="5">
    <source>
        <dbReference type="ARBA" id="ARBA00022825"/>
    </source>
</evidence>
<gene>
    <name evidence="7 13" type="primary">clpP</name>
    <name evidence="13" type="ORF">SISI_0170</name>
</gene>
<protein>
    <recommendedName>
        <fullName evidence="7 12">ATP-dependent Clp protease proteolytic subunit</fullName>
        <ecNumber evidence="7 10">3.4.21.92</ecNumber>
    </recommendedName>
    <alternativeName>
        <fullName evidence="7">Endopeptidase Clp</fullName>
    </alternativeName>
</protein>
<dbReference type="EMBL" id="CACTJB010000002">
    <property type="protein sequence ID" value="CAA3707110.1"/>
    <property type="molecule type" value="Genomic_DNA"/>
</dbReference>
<keyword evidence="3 7" id="KW-0645">Protease</keyword>
<proteinExistence type="inferred from homology"/>
<dbReference type="PROSITE" id="PS00382">
    <property type="entry name" value="CLP_PROTEASE_HIS"/>
    <property type="match status" value="1"/>
</dbReference>
<dbReference type="NCBIfam" id="NF009205">
    <property type="entry name" value="PRK12553.1"/>
    <property type="match status" value="1"/>
</dbReference>
<dbReference type="HAMAP" id="MF_00444">
    <property type="entry name" value="ClpP"/>
    <property type="match status" value="1"/>
</dbReference>
<dbReference type="GO" id="GO:0009368">
    <property type="term" value="C:endopeptidase Clp complex"/>
    <property type="evidence" value="ECO:0007669"/>
    <property type="project" value="TreeGrafter"/>
</dbReference>
<keyword evidence="5 7" id="KW-0720">Serine protease</keyword>
<feature type="active site" evidence="8">
    <location>
        <position position="107"/>
    </location>
</feature>
<dbReference type="GO" id="GO:0006515">
    <property type="term" value="P:protein quality control for misfolded or incompletely synthesized proteins"/>
    <property type="evidence" value="ECO:0007669"/>
    <property type="project" value="TreeGrafter"/>
</dbReference>
<comment type="caution">
    <text evidence="13">The sequence shown here is derived from an EMBL/GenBank/DDBJ whole genome shotgun (WGS) entry which is preliminary data.</text>
</comment>
<evidence type="ECO:0000256" key="3">
    <source>
        <dbReference type="ARBA" id="ARBA00022670"/>
    </source>
</evidence>
<evidence type="ECO:0000256" key="8">
    <source>
        <dbReference type="PROSITE-ProRule" id="PRU10085"/>
    </source>
</evidence>
<dbReference type="FunFam" id="3.90.226.10:FF:000001">
    <property type="entry name" value="ATP-dependent Clp protease proteolytic subunit"/>
    <property type="match status" value="1"/>
</dbReference>
<name>A0A6S6S534_9GAMM</name>
<dbReference type="CDD" id="cd07017">
    <property type="entry name" value="S14_ClpP_2"/>
    <property type="match status" value="1"/>
</dbReference>
<dbReference type="Gene3D" id="3.90.226.10">
    <property type="entry name" value="2-enoyl-CoA Hydratase, Chain A, domain 1"/>
    <property type="match status" value="1"/>
</dbReference>
<feature type="active site" description="Nucleophile" evidence="7">
    <location>
        <position position="107"/>
    </location>
</feature>
<dbReference type="InterPro" id="IPR033135">
    <property type="entry name" value="ClpP_His_AS"/>
</dbReference>
<evidence type="ECO:0000256" key="2">
    <source>
        <dbReference type="ARBA" id="ARBA00022490"/>
    </source>
</evidence>
<dbReference type="InterPro" id="IPR023562">
    <property type="entry name" value="ClpP/TepA"/>
</dbReference>
<comment type="similarity">
    <text evidence="1 7 12">Belongs to the peptidase S14 family.</text>
</comment>
<comment type="subcellular location">
    <subcellularLocation>
        <location evidence="7">Cytoplasm</location>
    </subcellularLocation>
</comment>
<comment type="subunit">
    <text evidence="7">Fourteen ClpP subunits assemble into 2 heptameric rings which stack back to back to give a disk-like structure with a central cavity, resembling the structure of eukaryotic proteasomes.</text>
</comment>
<evidence type="ECO:0000256" key="10">
    <source>
        <dbReference type="RuleBase" id="RU000549"/>
    </source>
</evidence>
<evidence type="ECO:0000256" key="1">
    <source>
        <dbReference type="ARBA" id="ARBA00007039"/>
    </source>
</evidence>
<dbReference type="GO" id="GO:0051117">
    <property type="term" value="F:ATPase binding"/>
    <property type="evidence" value="ECO:0007669"/>
    <property type="project" value="TreeGrafter"/>
</dbReference>
<evidence type="ECO:0000256" key="12">
    <source>
        <dbReference type="RuleBase" id="RU003567"/>
    </source>
</evidence>
<dbReference type="InterPro" id="IPR001907">
    <property type="entry name" value="ClpP"/>
</dbReference>
<evidence type="ECO:0000256" key="6">
    <source>
        <dbReference type="ARBA" id="ARBA00034021"/>
    </source>
</evidence>
<dbReference type="Pfam" id="PF00574">
    <property type="entry name" value="CLP_protease"/>
    <property type="match status" value="1"/>
</dbReference>
<dbReference type="PANTHER" id="PTHR10381">
    <property type="entry name" value="ATP-DEPENDENT CLP PROTEASE PROTEOLYTIC SUBUNIT"/>
    <property type="match status" value="1"/>
</dbReference>
<dbReference type="InterPro" id="IPR018215">
    <property type="entry name" value="ClpP_Ser_AS"/>
</dbReference>
<keyword evidence="2 7" id="KW-0963">Cytoplasm</keyword>
<dbReference type="SUPFAM" id="SSF52096">
    <property type="entry name" value="ClpP/crotonase"/>
    <property type="match status" value="1"/>
</dbReference>
<evidence type="ECO:0000256" key="7">
    <source>
        <dbReference type="HAMAP-Rule" id="MF_00444"/>
    </source>
</evidence>
<dbReference type="PANTHER" id="PTHR10381:SF70">
    <property type="entry name" value="ATP-DEPENDENT CLP PROTEASE PROTEOLYTIC SUBUNIT"/>
    <property type="match status" value="1"/>
</dbReference>
<dbReference type="PROSITE" id="PS00381">
    <property type="entry name" value="CLP_PROTEASE_SER"/>
    <property type="match status" value="1"/>
</dbReference>
<evidence type="ECO:0000313" key="13">
    <source>
        <dbReference type="EMBL" id="CAA3707110.1"/>
    </source>
</evidence>
<dbReference type="GO" id="GO:0005737">
    <property type="term" value="C:cytoplasm"/>
    <property type="evidence" value="ECO:0007669"/>
    <property type="project" value="UniProtKB-SubCell"/>
</dbReference>
<comment type="function">
    <text evidence="7 11">Cleaves peptides in various proteins in a process that requires ATP hydrolysis. Has a chymotrypsin-like activity. Plays a major role in the degradation of misfolded proteins.</text>
</comment>
<sequence length="202" mass="22947">MMNYYKFIKDNLVPIVIDNKFRGDVSYDIYSRLLKERIIFIVGNIEDNKANLIVAQLLYLEYENPKKDINLYINSPGGIVTAGMSIYDTMQYVKPDVATICMGQAASMAAIILTGGKKGKRFCLPNARIMIHQPIGKFQGQASDIEIHTKEILSLKTKLNKILSQQTGQNIEQIKIDTDRDKFMDAKQALDYGIIDYIITNR</sequence>
<evidence type="ECO:0000313" key="14">
    <source>
        <dbReference type="Proteomes" id="UP000560980"/>
    </source>
</evidence>
<dbReference type="InterPro" id="IPR029045">
    <property type="entry name" value="ClpP/crotonase-like_dom_sf"/>
</dbReference>
<dbReference type="PRINTS" id="PR00127">
    <property type="entry name" value="CLPPROTEASEP"/>
</dbReference>
<comment type="catalytic activity">
    <reaction evidence="6 7 9">
        <text>Hydrolysis of proteins to small peptides in the presence of ATP and magnesium. alpha-casein is the usual test substrate. In the absence of ATP, only oligopeptides shorter than five residues are hydrolyzed (such as succinyl-Leu-Tyr-|-NHMec, and Leu-Tyr-Leu-|-Tyr-Trp, in which cleavage of the -Tyr-|-Leu- and -Tyr-|-Trp bonds also occurs).</text>
        <dbReference type="EC" id="3.4.21.92"/>
    </reaction>
</comment>
<keyword evidence="4 7" id="KW-0378">Hydrolase</keyword>
<dbReference type="GO" id="GO:0004176">
    <property type="term" value="F:ATP-dependent peptidase activity"/>
    <property type="evidence" value="ECO:0007669"/>
    <property type="project" value="InterPro"/>
</dbReference>
<feature type="active site" evidence="7 9">
    <location>
        <position position="132"/>
    </location>
</feature>
<reference evidence="13 14" key="1">
    <citation type="submission" date="2019-12" db="EMBL/GenBank/DDBJ databases">
        <authorList>
            <person name="Santos-Garcia D."/>
            <person name="Santos-Garcia D."/>
            <person name="Santos-Garcia D."/>
        </authorList>
    </citation>
    <scope>NUCLEOTIDE SEQUENCE [LARGE SCALE GENOMIC DNA]</scope>
    <source>
        <strain evidence="13">SiSi</strain>
    </source>
</reference>
<evidence type="ECO:0000256" key="11">
    <source>
        <dbReference type="RuleBase" id="RU000550"/>
    </source>
</evidence>
<evidence type="ECO:0000256" key="4">
    <source>
        <dbReference type="ARBA" id="ARBA00022801"/>
    </source>
</evidence>
<evidence type="ECO:0000256" key="9">
    <source>
        <dbReference type="PROSITE-ProRule" id="PRU10086"/>
    </source>
</evidence>
<organism evidence="13 14">
    <name type="scientific">Candidatus Portiera aleyrodidarum</name>
    <name type="common">primary endosymbiont of Bemisia tabaci</name>
    <dbReference type="NCBI Taxonomy" id="91844"/>
    <lineage>
        <taxon>Bacteria</taxon>
        <taxon>Pseudomonadati</taxon>
        <taxon>Pseudomonadota</taxon>
        <taxon>Gammaproteobacteria</taxon>
        <taxon>Candidatus Johnevansiales</taxon>
        <taxon>Candidatus Johnevansiaceae</taxon>
        <taxon>Candidatus Portiera</taxon>
    </lineage>
</organism>
<dbReference type="Proteomes" id="UP000560980">
    <property type="component" value="Unassembled WGS sequence"/>
</dbReference>
<dbReference type="NCBIfam" id="NF001368">
    <property type="entry name" value="PRK00277.1"/>
    <property type="match status" value="1"/>
</dbReference>
<dbReference type="AlphaFoldDB" id="A0A6S6S534"/>